<gene>
    <name evidence="1" type="ORF">F4821DRAFT_54987</name>
</gene>
<comment type="caution">
    <text evidence="1">The sequence shown here is derived from an EMBL/GenBank/DDBJ whole genome shotgun (WGS) entry which is preliminary data.</text>
</comment>
<dbReference type="EMBL" id="MU394436">
    <property type="protein sequence ID" value="KAI6080546.1"/>
    <property type="molecule type" value="Genomic_DNA"/>
</dbReference>
<keyword evidence="2" id="KW-1185">Reference proteome</keyword>
<dbReference type="Proteomes" id="UP001497680">
    <property type="component" value="Unassembled WGS sequence"/>
</dbReference>
<accession>A0ACC0CJN2</accession>
<organism evidence="1 2">
    <name type="scientific">Hypoxylon rubiginosum</name>
    <dbReference type="NCBI Taxonomy" id="110542"/>
    <lineage>
        <taxon>Eukaryota</taxon>
        <taxon>Fungi</taxon>
        <taxon>Dikarya</taxon>
        <taxon>Ascomycota</taxon>
        <taxon>Pezizomycotina</taxon>
        <taxon>Sordariomycetes</taxon>
        <taxon>Xylariomycetidae</taxon>
        <taxon>Xylariales</taxon>
        <taxon>Hypoxylaceae</taxon>
        <taxon>Hypoxylon</taxon>
    </lineage>
</organism>
<evidence type="ECO:0000313" key="2">
    <source>
        <dbReference type="Proteomes" id="UP001497680"/>
    </source>
</evidence>
<proteinExistence type="predicted"/>
<protein>
    <submittedName>
        <fullName evidence="1">Uncharacterized protein</fullName>
    </submittedName>
</protein>
<reference evidence="1 2" key="1">
    <citation type="journal article" date="2022" name="New Phytol.">
        <title>Ecological generalism drives hyperdiversity of secondary metabolite gene clusters in xylarialean endophytes.</title>
        <authorList>
            <person name="Franco M.E.E."/>
            <person name="Wisecaver J.H."/>
            <person name="Arnold A.E."/>
            <person name="Ju Y.M."/>
            <person name="Slot J.C."/>
            <person name="Ahrendt S."/>
            <person name="Moore L.P."/>
            <person name="Eastman K.E."/>
            <person name="Scott K."/>
            <person name="Konkel Z."/>
            <person name="Mondo S.J."/>
            <person name="Kuo A."/>
            <person name="Hayes R.D."/>
            <person name="Haridas S."/>
            <person name="Andreopoulos B."/>
            <person name="Riley R."/>
            <person name="LaButti K."/>
            <person name="Pangilinan J."/>
            <person name="Lipzen A."/>
            <person name="Amirebrahimi M."/>
            <person name="Yan J."/>
            <person name="Adam C."/>
            <person name="Keymanesh K."/>
            <person name="Ng V."/>
            <person name="Louie K."/>
            <person name="Northen T."/>
            <person name="Drula E."/>
            <person name="Henrissat B."/>
            <person name="Hsieh H.M."/>
            <person name="Youens-Clark K."/>
            <person name="Lutzoni F."/>
            <person name="Miadlikowska J."/>
            <person name="Eastwood D.C."/>
            <person name="Hamelin R.C."/>
            <person name="Grigoriev I.V."/>
            <person name="U'Ren J.M."/>
        </authorList>
    </citation>
    <scope>NUCLEOTIDE SEQUENCE [LARGE SCALE GENOMIC DNA]</scope>
    <source>
        <strain evidence="1 2">ER1909</strain>
    </source>
</reference>
<evidence type="ECO:0000313" key="1">
    <source>
        <dbReference type="EMBL" id="KAI6080546.1"/>
    </source>
</evidence>
<name>A0ACC0CJN2_9PEZI</name>
<sequence>MAGVVTLPEFNVFNALGLSPTQELTHSIVRKAYKRALLHVHPDKNPPGDHFPHYHQVQQAYDFLGGDQGLLGARLNWALKEQAPSYEKTFSPEFRWGDPRVFRTSKSLSLILSLDFGSSMSSVQAATADGNTIFDISHYPRARSSAFGRGADVKEVPTRAYYRPNARTSGLEFGYPPGNRADWEALEHLKSLIDPQQERSPPAITLREKLQGVHEVDDIVVGMLAFLHHHASDQLRKVCGKYDIAGFVAAIPCTYGKSAQQRYERLLGRAGWPIEVLQWVWEPEAVGFSALVDAPILGSLSREKGGVAVLVIDLGGLTCDAVGHAIESYGPRAEMHLTREIAQPVGHFGGSGMARYVFEGWIAQHYPDRYQHIDRLFDDFWDRAMGLEKAEDVNLTYQVDVPLEQVQSILDAVFDGVFTFFEEQLTPILRHQTWDAVVLCGGTSQSEFVKARLRPLLDQYGPLPLTDNLPEQATVVSRGALECFLAASRRIENIVYELTAVSFGLRVPGSASTRSVRPLKIHGVELQDIDQGIVPFSFHVKYDALVSFRHNLTTTPLSIAFCYRERPSRGMSGRNSNPEYVDMDAIHLSISEAAAKSIEQYQFELSRNHTCVTFGVSCHPCLATAVDLVVWYKLPPRMKGSWREISRQAYRFTIDPGSGRILLEGV</sequence>